<dbReference type="Gene3D" id="2.30.30.100">
    <property type="match status" value="1"/>
</dbReference>
<dbReference type="Gene3D" id="3.30.930.10">
    <property type="entry name" value="Bira Bifunctional Protein, Domain 2"/>
    <property type="match status" value="1"/>
</dbReference>
<evidence type="ECO:0000313" key="7">
    <source>
        <dbReference type="EMBL" id="SHF22504.1"/>
    </source>
</evidence>
<feature type="binding site" evidence="5">
    <location>
        <begin position="118"/>
        <end position="120"/>
    </location>
    <ligand>
        <name>biotin</name>
        <dbReference type="ChEBI" id="CHEBI:57586"/>
    </ligand>
</feature>
<dbReference type="SUPFAM" id="SSF50037">
    <property type="entry name" value="C-terminal domain of transcriptional repressors"/>
    <property type="match status" value="1"/>
</dbReference>
<keyword evidence="2 5" id="KW-0547">Nucleotide-binding</keyword>
<dbReference type="RefSeq" id="WP_073165172.1">
    <property type="nucleotide sequence ID" value="NZ_FQUW01000018.1"/>
</dbReference>
<dbReference type="GO" id="GO:0006355">
    <property type="term" value="P:regulation of DNA-templated transcription"/>
    <property type="evidence" value="ECO:0007669"/>
    <property type="project" value="UniProtKB-UniRule"/>
</dbReference>
<evidence type="ECO:0000256" key="5">
    <source>
        <dbReference type="HAMAP-Rule" id="MF_00978"/>
    </source>
</evidence>
<feature type="binding site" evidence="5">
    <location>
        <position position="185"/>
    </location>
    <ligand>
        <name>biotin</name>
        <dbReference type="ChEBI" id="CHEBI:57586"/>
    </ligand>
</feature>
<accession>A0A1M4ZX19</accession>
<feature type="DNA-binding region" description="H-T-H motif" evidence="5">
    <location>
        <begin position="19"/>
        <end position="38"/>
    </location>
</feature>
<dbReference type="GO" id="GO:0004077">
    <property type="term" value="F:biotin--[biotin carboxyl-carrier protein] ligase activity"/>
    <property type="evidence" value="ECO:0007669"/>
    <property type="project" value="UniProtKB-UniRule"/>
</dbReference>
<organism evidence="7 8">
    <name type="scientific">Desulfofundulus australicus DSM 11792</name>
    <dbReference type="NCBI Taxonomy" id="1121425"/>
    <lineage>
        <taxon>Bacteria</taxon>
        <taxon>Bacillati</taxon>
        <taxon>Bacillota</taxon>
        <taxon>Clostridia</taxon>
        <taxon>Eubacteriales</taxon>
        <taxon>Peptococcaceae</taxon>
        <taxon>Desulfofundulus</taxon>
    </lineage>
</organism>
<dbReference type="GO" id="GO:0009249">
    <property type="term" value="P:protein lipoylation"/>
    <property type="evidence" value="ECO:0007669"/>
    <property type="project" value="UniProtKB-ARBA"/>
</dbReference>
<dbReference type="PROSITE" id="PS51733">
    <property type="entry name" value="BPL_LPL_CATALYTIC"/>
    <property type="match status" value="1"/>
</dbReference>
<feature type="binding site" evidence="5">
    <location>
        <position position="114"/>
    </location>
    <ligand>
        <name>biotin</name>
        <dbReference type="ChEBI" id="CHEBI:57586"/>
    </ligand>
</feature>
<proteinExistence type="inferred from homology"/>
<evidence type="ECO:0000256" key="1">
    <source>
        <dbReference type="ARBA" id="ARBA00022598"/>
    </source>
</evidence>
<dbReference type="AlphaFoldDB" id="A0A1M4ZX19"/>
<dbReference type="InterPro" id="IPR003142">
    <property type="entry name" value="BPL_C"/>
</dbReference>
<feature type="binding site" evidence="5">
    <location>
        <begin position="90"/>
        <end position="92"/>
    </location>
    <ligand>
        <name>biotin</name>
        <dbReference type="ChEBI" id="CHEBI:57586"/>
    </ligand>
</feature>
<keyword evidence="5" id="KW-0678">Repressor</keyword>
<gene>
    <name evidence="5" type="primary">birA</name>
    <name evidence="7" type="ORF">SAMN02745218_01738</name>
</gene>
<keyword evidence="1 5" id="KW-0436">Ligase</keyword>
<keyword evidence="5" id="KW-0804">Transcription</keyword>
<evidence type="ECO:0000259" key="6">
    <source>
        <dbReference type="PROSITE" id="PS51733"/>
    </source>
</evidence>
<keyword evidence="3 5" id="KW-0067">ATP-binding</keyword>
<dbReference type="GO" id="GO:0005737">
    <property type="term" value="C:cytoplasm"/>
    <property type="evidence" value="ECO:0007669"/>
    <property type="project" value="TreeGrafter"/>
</dbReference>
<dbReference type="SUPFAM" id="SSF55681">
    <property type="entry name" value="Class II aaRS and biotin synthetases"/>
    <property type="match status" value="1"/>
</dbReference>
<dbReference type="InterPro" id="IPR036390">
    <property type="entry name" value="WH_DNA-bd_sf"/>
</dbReference>
<dbReference type="InterPro" id="IPR004408">
    <property type="entry name" value="Biotin_CoA_COase_ligase"/>
</dbReference>
<dbReference type="InterPro" id="IPR004143">
    <property type="entry name" value="BPL_LPL_catalytic"/>
</dbReference>
<dbReference type="GO" id="GO:0016740">
    <property type="term" value="F:transferase activity"/>
    <property type="evidence" value="ECO:0007669"/>
    <property type="project" value="UniProtKB-ARBA"/>
</dbReference>
<comment type="function">
    <text evidence="5">Acts both as a biotin--[acetyl-CoA-carboxylase] ligase and a repressor.</text>
</comment>
<dbReference type="Gene3D" id="1.10.10.10">
    <property type="entry name" value="Winged helix-like DNA-binding domain superfamily/Winged helix DNA-binding domain"/>
    <property type="match status" value="1"/>
</dbReference>
<evidence type="ECO:0000256" key="3">
    <source>
        <dbReference type="ARBA" id="ARBA00022840"/>
    </source>
</evidence>
<dbReference type="SUPFAM" id="SSF46785">
    <property type="entry name" value="Winged helix' DNA-binding domain"/>
    <property type="match status" value="1"/>
</dbReference>
<dbReference type="Proteomes" id="UP000184196">
    <property type="component" value="Unassembled WGS sequence"/>
</dbReference>
<dbReference type="EC" id="6.3.4.15" evidence="5"/>
<dbReference type="InterPro" id="IPR030855">
    <property type="entry name" value="Bifunct_BirA"/>
</dbReference>
<dbReference type="PANTHER" id="PTHR12835">
    <property type="entry name" value="BIOTIN PROTEIN LIGASE"/>
    <property type="match status" value="1"/>
</dbReference>
<dbReference type="InterPro" id="IPR013196">
    <property type="entry name" value="HTH_11"/>
</dbReference>
<dbReference type="EMBL" id="FQUW01000018">
    <property type="protein sequence ID" value="SHF22504.1"/>
    <property type="molecule type" value="Genomic_DNA"/>
</dbReference>
<keyword evidence="4 5" id="KW-0092">Biotin</keyword>
<dbReference type="Pfam" id="PF03099">
    <property type="entry name" value="BPL_LplA_LipB"/>
    <property type="match status" value="1"/>
</dbReference>
<dbReference type="HAMAP" id="MF_00978">
    <property type="entry name" value="Bifunct_BirA"/>
    <property type="match status" value="1"/>
</dbReference>
<dbReference type="GO" id="GO:0005524">
    <property type="term" value="F:ATP binding"/>
    <property type="evidence" value="ECO:0007669"/>
    <property type="project" value="UniProtKB-UniRule"/>
</dbReference>
<dbReference type="OrthoDB" id="9807064at2"/>
<dbReference type="Pfam" id="PF08279">
    <property type="entry name" value="HTH_11"/>
    <property type="match status" value="1"/>
</dbReference>
<dbReference type="PANTHER" id="PTHR12835:SF5">
    <property type="entry name" value="BIOTIN--PROTEIN LIGASE"/>
    <property type="match status" value="1"/>
</dbReference>
<keyword evidence="8" id="KW-1185">Reference proteome</keyword>
<dbReference type="CDD" id="cd16442">
    <property type="entry name" value="BPL"/>
    <property type="match status" value="1"/>
</dbReference>
<comment type="similarity">
    <text evidence="5">Belongs to the biotin--protein ligase family.</text>
</comment>
<dbReference type="InterPro" id="IPR045864">
    <property type="entry name" value="aa-tRNA-synth_II/BPL/LPL"/>
</dbReference>
<dbReference type="InterPro" id="IPR036388">
    <property type="entry name" value="WH-like_DNA-bd_sf"/>
</dbReference>
<dbReference type="NCBIfam" id="TIGR00121">
    <property type="entry name" value="birA_ligase"/>
    <property type="match status" value="1"/>
</dbReference>
<name>A0A1M4ZX19_9FIRM</name>
<evidence type="ECO:0000313" key="8">
    <source>
        <dbReference type="Proteomes" id="UP000184196"/>
    </source>
</evidence>
<dbReference type="GO" id="GO:0003677">
    <property type="term" value="F:DNA binding"/>
    <property type="evidence" value="ECO:0007669"/>
    <property type="project" value="UniProtKB-UniRule"/>
</dbReference>
<sequence>MKERVLELLKNGYPDFVSGEAICRSLGISRTAVWKHIQALRGAGYDIEAVPHAGYRLVSVPDRLYPAEITRGLATAFLGHKIYHYDRVESTNRTARELASRGVPAGTLVVAEEQTGGRGRMGRGWFSPHGLGIWCSVILRPAVNPMDAPPLTMLAAVAVARALRRVTGVEAGIKWPNDLLVGEKKICGILTELSAEMERVNYLITGMGINVNIDRHQFPPELRETATSVLAETGRRVSRVALLQDLLAELEYWYTLWEREGFAPVLARWKEMSVTLHRPVKVFTWKESWEGWAEDVAPDGSLLLRLPGGERKKVVSGEVSLRTR</sequence>
<keyword evidence="5" id="KW-0238">DNA-binding</keyword>
<dbReference type="InterPro" id="IPR008988">
    <property type="entry name" value="Transcriptional_repressor_C"/>
</dbReference>
<protein>
    <recommendedName>
        <fullName evidence="5">Bifunctional ligase/repressor BirA</fullName>
    </recommendedName>
    <alternativeName>
        <fullName evidence="5">Biotin--[acetyl-CoA-carboxylase] ligase</fullName>
        <ecNumber evidence="5">6.3.4.15</ecNumber>
    </alternativeName>
    <alternativeName>
        <fullName evidence="5">Biotin--protein ligase</fullName>
    </alternativeName>
    <alternativeName>
        <fullName evidence="5">Biotin-[acetyl-CoA carboxylase] synthetase</fullName>
    </alternativeName>
</protein>
<dbReference type="Pfam" id="PF02237">
    <property type="entry name" value="BPL_C"/>
    <property type="match status" value="1"/>
</dbReference>
<comment type="catalytic activity">
    <reaction evidence="5">
        <text>biotin + L-lysyl-[protein] + ATP = N(6)-biotinyl-L-lysyl-[protein] + AMP + diphosphate + H(+)</text>
        <dbReference type="Rhea" id="RHEA:11756"/>
        <dbReference type="Rhea" id="RHEA-COMP:9752"/>
        <dbReference type="Rhea" id="RHEA-COMP:10505"/>
        <dbReference type="ChEBI" id="CHEBI:15378"/>
        <dbReference type="ChEBI" id="CHEBI:29969"/>
        <dbReference type="ChEBI" id="CHEBI:30616"/>
        <dbReference type="ChEBI" id="CHEBI:33019"/>
        <dbReference type="ChEBI" id="CHEBI:57586"/>
        <dbReference type="ChEBI" id="CHEBI:83144"/>
        <dbReference type="ChEBI" id="CHEBI:456215"/>
        <dbReference type="EC" id="6.3.4.15"/>
    </reaction>
</comment>
<evidence type="ECO:0000256" key="2">
    <source>
        <dbReference type="ARBA" id="ARBA00022741"/>
    </source>
</evidence>
<reference evidence="8" key="1">
    <citation type="submission" date="2016-11" db="EMBL/GenBank/DDBJ databases">
        <authorList>
            <person name="Varghese N."/>
            <person name="Submissions S."/>
        </authorList>
    </citation>
    <scope>NUCLEOTIDE SEQUENCE [LARGE SCALE GENOMIC DNA]</scope>
    <source>
        <strain evidence="8">DSM 11792</strain>
    </source>
</reference>
<evidence type="ECO:0000256" key="4">
    <source>
        <dbReference type="ARBA" id="ARBA00023267"/>
    </source>
</evidence>
<keyword evidence="5" id="KW-0805">Transcription regulation</keyword>
<feature type="domain" description="BPL/LPL catalytic" evidence="6">
    <location>
        <begin position="67"/>
        <end position="258"/>
    </location>
</feature>